<dbReference type="InterPro" id="IPR015510">
    <property type="entry name" value="PGRP"/>
</dbReference>
<evidence type="ECO:0000256" key="3">
    <source>
        <dbReference type="SAM" id="SignalP"/>
    </source>
</evidence>
<organism evidence="5 6">
    <name type="scientific">Helcobacillus massiliensis</name>
    <dbReference type="NCBI Taxonomy" id="521392"/>
    <lineage>
        <taxon>Bacteria</taxon>
        <taxon>Bacillati</taxon>
        <taxon>Actinomycetota</taxon>
        <taxon>Actinomycetes</taxon>
        <taxon>Micrococcales</taxon>
        <taxon>Dermabacteraceae</taxon>
        <taxon>Helcobacillus</taxon>
    </lineage>
</organism>
<dbReference type="EMBL" id="JACHWP010000002">
    <property type="protein sequence ID" value="MBB3022918.1"/>
    <property type="molecule type" value="Genomic_DNA"/>
</dbReference>
<dbReference type="GO" id="GO:0008745">
    <property type="term" value="F:N-acetylmuramoyl-L-alanine amidase activity"/>
    <property type="evidence" value="ECO:0007669"/>
    <property type="project" value="InterPro"/>
</dbReference>
<dbReference type="InterPro" id="IPR036505">
    <property type="entry name" value="Amidase/PGRP_sf"/>
</dbReference>
<comment type="caution">
    <text evidence="5">The sequence shown here is derived from an EMBL/GenBank/DDBJ whole genome shotgun (WGS) entry which is preliminary data.</text>
</comment>
<dbReference type="SMART" id="SM00701">
    <property type="entry name" value="PGRP"/>
    <property type="match status" value="1"/>
</dbReference>
<dbReference type="SMART" id="SM00644">
    <property type="entry name" value="Ami_2"/>
    <property type="match status" value="1"/>
</dbReference>
<comment type="similarity">
    <text evidence="1">Belongs to the N-acetylmuramoyl-L-alanine amidase 2 family.</text>
</comment>
<feature type="domain" description="SLH" evidence="4">
    <location>
        <begin position="480"/>
        <end position="543"/>
    </location>
</feature>
<evidence type="ECO:0000259" key="4">
    <source>
        <dbReference type="PROSITE" id="PS51272"/>
    </source>
</evidence>
<dbReference type="InterPro" id="IPR006619">
    <property type="entry name" value="PGRP_domain_met/bac"/>
</dbReference>
<accession>A0A839QTG3</accession>
<reference evidence="5 6" key="1">
    <citation type="submission" date="2020-08" db="EMBL/GenBank/DDBJ databases">
        <title>Sequencing the genomes of 1000 actinobacteria strains.</title>
        <authorList>
            <person name="Klenk H.-P."/>
        </authorList>
    </citation>
    <scope>NUCLEOTIDE SEQUENCE [LARGE SCALE GENOMIC DNA]</scope>
    <source>
        <strain evidence="5 6">DSM 23040</strain>
    </source>
</reference>
<dbReference type="CDD" id="cd06583">
    <property type="entry name" value="PGRP"/>
    <property type="match status" value="1"/>
</dbReference>
<dbReference type="AlphaFoldDB" id="A0A839QTG3"/>
<dbReference type="InterPro" id="IPR001119">
    <property type="entry name" value="SLH_dom"/>
</dbReference>
<dbReference type="RefSeq" id="WP_183375574.1">
    <property type="nucleotide sequence ID" value="NZ_CBCSFZ010000001.1"/>
</dbReference>
<dbReference type="InterPro" id="IPR002502">
    <property type="entry name" value="Amidase_domain"/>
</dbReference>
<evidence type="ECO:0000313" key="5">
    <source>
        <dbReference type="EMBL" id="MBB3022918.1"/>
    </source>
</evidence>
<dbReference type="InterPro" id="IPR006311">
    <property type="entry name" value="TAT_signal"/>
</dbReference>
<keyword evidence="6" id="KW-1185">Reference proteome</keyword>
<feature type="domain" description="SLH" evidence="4">
    <location>
        <begin position="545"/>
        <end position="605"/>
    </location>
</feature>
<dbReference type="Gene3D" id="3.40.80.10">
    <property type="entry name" value="Peptidoglycan recognition protein-like"/>
    <property type="match status" value="1"/>
</dbReference>
<dbReference type="PROSITE" id="PS51272">
    <property type="entry name" value="SLH"/>
    <property type="match status" value="3"/>
</dbReference>
<gene>
    <name evidence="5" type="ORF">FHX50_001201</name>
</gene>
<dbReference type="PANTHER" id="PTHR11022:SF41">
    <property type="entry name" value="PEPTIDOGLYCAN-RECOGNITION PROTEIN LC-RELATED"/>
    <property type="match status" value="1"/>
</dbReference>
<dbReference type="Proteomes" id="UP000568050">
    <property type="component" value="Unassembled WGS sequence"/>
</dbReference>
<sequence length="665" mass="71414">MSLLPRRSLIRTGAALPFGAAAVPAASAALPAADGTQGDSGTTITDEDLATPESAKNASSAADDDAPGRSVAGTATMAAATWTGEDPDTVEVSARAADGTWCPWRRLELLTDMGAKATDPSWFGPSTAVRFRAARDGQDVTAELTAHLIETSEDPSDHERVGNGPSGGGTGLTGTVPATKVLATAAPAMFTRAEWGANESWARNSSADSELKSVVVHHTAGSNSYSRADSMQIMRGIYSYHTRTLGWADVGYNVLVDKYGQIFEGRRGGIHRNIRGAHALGFNHSTFGISIMGDYEVASAPSAGIDALARVAGWKLGSAFIADVRGTSVHQPRNTDSSAVRYKSPVSLPRIFGHRDVNYTSCPGKNVYSKFENLRTLAQRYRDAHPTGHYLAFHRNGGFTRFGTVTHAQRLEGSYHVTRATRGLVVTAGQSTVAHQSPYAASWTSAWGQPLESTTSGPQRFANGIADKVNGKVVFTAGGPGQTFKDVPRSHMFSTEIEALANKGILRGWPDGTYRPSVAVNRDAIIAFMYRVAGSPAYTPPARSPFVDVPTNSQFYREISWAYATGLSTGWTTRRGREFRPLQPVNRDAIAAFLFRSSGDPLPVAKTAPFRDVPRTSQFAREITWMKSAGISTGWPDGTFRPLVATNRADMAAFIYRLMKRQGKL</sequence>
<protein>
    <recommendedName>
        <fullName evidence="4">SLH domain-containing protein</fullName>
    </recommendedName>
</protein>
<dbReference type="GO" id="GO:0009253">
    <property type="term" value="P:peptidoglycan catabolic process"/>
    <property type="evidence" value="ECO:0007669"/>
    <property type="project" value="InterPro"/>
</dbReference>
<dbReference type="PANTHER" id="PTHR11022">
    <property type="entry name" value="PEPTIDOGLYCAN RECOGNITION PROTEIN"/>
    <property type="match status" value="1"/>
</dbReference>
<feature type="signal peptide" evidence="3">
    <location>
        <begin position="1"/>
        <end position="28"/>
    </location>
</feature>
<proteinExistence type="inferred from homology"/>
<dbReference type="SUPFAM" id="SSF55846">
    <property type="entry name" value="N-acetylmuramoyl-L-alanine amidase-like"/>
    <property type="match status" value="1"/>
</dbReference>
<name>A0A839QTG3_9MICO</name>
<dbReference type="GO" id="GO:0008270">
    <property type="term" value="F:zinc ion binding"/>
    <property type="evidence" value="ECO:0007669"/>
    <property type="project" value="InterPro"/>
</dbReference>
<feature type="region of interest" description="Disordered" evidence="2">
    <location>
        <begin position="30"/>
        <end position="70"/>
    </location>
</feature>
<dbReference type="Pfam" id="PF00395">
    <property type="entry name" value="SLH"/>
    <property type="match status" value="3"/>
</dbReference>
<evidence type="ECO:0000313" key="6">
    <source>
        <dbReference type="Proteomes" id="UP000568050"/>
    </source>
</evidence>
<feature type="domain" description="SLH" evidence="4">
    <location>
        <begin position="606"/>
        <end position="665"/>
    </location>
</feature>
<evidence type="ECO:0000256" key="2">
    <source>
        <dbReference type="SAM" id="MobiDB-lite"/>
    </source>
</evidence>
<dbReference type="Pfam" id="PF01510">
    <property type="entry name" value="Amidase_2"/>
    <property type="match status" value="1"/>
</dbReference>
<dbReference type="PROSITE" id="PS51318">
    <property type="entry name" value="TAT"/>
    <property type="match status" value="1"/>
</dbReference>
<keyword evidence="3" id="KW-0732">Signal</keyword>
<feature type="chain" id="PRO_5032470800" description="SLH domain-containing protein" evidence="3">
    <location>
        <begin position="29"/>
        <end position="665"/>
    </location>
</feature>
<evidence type="ECO:0000256" key="1">
    <source>
        <dbReference type="ARBA" id="ARBA00007553"/>
    </source>
</evidence>
<feature type="region of interest" description="Disordered" evidence="2">
    <location>
        <begin position="149"/>
        <end position="175"/>
    </location>
</feature>